<proteinExistence type="predicted"/>
<dbReference type="InterPro" id="IPR008254">
    <property type="entry name" value="Flavodoxin/NO_synth"/>
</dbReference>
<dbReference type="GO" id="GO:0016651">
    <property type="term" value="F:oxidoreductase activity, acting on NAD(P)H"/>
    <property type="evidence" value="ECO:0007669"/>
    <property type="project" value="UniProtKB-ARBA"/>
</dbReference>
<keyword evidence="3" id="KW-1185">Reference proteome</keyword>
<dbReference type="InterPro" id="IPR001226">
    <property type="entry name" value="Flavodoxin_CS"/>
</dbReference>
<organism evidence="2 3">
    <name type="scientific">Orenia metallireducens</name>
    <dbReference type="NCBI Taxonomy" id="1413210"/>
    <lineage>
        <taxon>Bacteria</taxon>
        <taxon>Bacillati</taxon>
        <taxon>Bacillota</taxon>
        <taxon>Clostridia</taxon>
        <taxon>Halanaerobiales</taxon>
        <taxon>Halobacteroidaceae</taxon>
        <taxon>Orenia</taxon>
    </lineage>
</organism>
<evidence type="ECO:0000313" key="3">
    <source>
        <dbReference type="Proteomes" id="UP000093514"/>
    </source>
</evidence>
<sequence length="180" mass="20647">MGEQSKKVAVIYKSKYGSTKQYAQWIARRVQGDLLENFRVKVDDLQDYDTIVLGGSLHAVGIKGVELITDNFRELKNKQIIVFAVGCSPVTEEAINHIINHNFTEEIKERINFFYLRGAFNYKKLNLIDKLLMLALKFKIKMQKKGELDEDTKALLDSYDNPVDFTDEEAIAPIIESINK</sequence>
<dbReference type="Proteomes" id="UP000093514">
    <property type="component" value="Unassembled WGS sequence"/>
</dbReference>
<gene>
    <name evidence="2" type="ORF">U472_05365</name>
</gene>
<dbReference type="GO" id="GO:0070819">
    <property type="term" value="F:menaquinone-dependent protoporphyrinogen oxidase activity"/>
    <property type="evidence" value="ECO:0007669"/>
    <property type="project" value="TreeGrafter"/>
</dbReference>
<dbReference type="PROSITE" id="PS50902">
    <property type="entry name" value="FLAVODOXIN_LIKE"/>
    <property type="match status" value="1"/>
</dbReference>
<name>A0A1C0A9F4_9FIRM</name>
<dbReference type="Pfam" id="PF12724">
    <property type="entry name" value="Flavodoxin_5"/>
    <property type="match status" value="1"/>
</dbReference>
<evidence type="ECO:0000259" key="1">
    <source>
        <dbReference type="PROSITE" id="PS50902"/>
    </source>
</evidence>
<protein>
    <submittedName>
        <fullName evidence="2">Flavodoxin</fullName>
    </submittedName>
</protein>
<dbReference type="AlphaFoldDB" id="A0A1C0A9F4"/>
<dbReference type="PANTHER" id="PTHR38030">
    <property type="entry name" value="PROTOPORPHYRINOGEN IX DEHYDROGENASE [MENAQUINONE]"/>
    <property type="match status" value="1"/>
</dbReference>
<dbReference type="EMBL" id="LWDV01000008">
    <property type="protein sequence ID" value="OCL26917.1"/>
    <property type="molecule type" value="Genomic_DNA"/>
</dbReference>
<reference evidence="3" key="1">
    <citation type="submission" date="2016-07" db="EMBL/GenBank/DDBJ databases">
        <authorList>
            <person name="Florea S."/>
            <person name="Webb J.S."/>
            <person name="Jaromczyk J."/>
            <person name="Schardl C.L."/>
        </authorList>
    </citation>
    <scope>NUCLEOTIDE SEQUENCE [LARGE SCALE GENOMIC DNA]</scope>
    <source>
        <strain evidence="3">Z6</strain>
    </source>
</reference>
<comment type="caution">
    <text evidence="2">The sequence shown here is derived from an EMBL/GenBank/DDBJ whole genome shotgun (WGS) entry which is preliminary data.</text>
</comment>
<dbReference type="RefSeq" id="WP_068716282.1">
    <property type="nucleotide sequence ID" value="NZ_LWDV01000008.1"/>
</dbReference>
<feature type="domain" description="Flavodoxin-like" evidence="1">
    <location>
        <begin position="8"/>
        <end position="160"/>
    </location>
</feature>
<dbReference type="GO" id="GO:0006783">
    <property type="term" value="P:heme biosynthetic process"/>
    <property type="evidence" value="ECO:0007669"/>
    <property type="project" value="TreeGrafter"/>
</dbReference>
<dbReference type="InterPro" id="IPR052200">
    <property type="entry name" value="Protoporphyrinogen_IX_DH"/>
</dbReference>
<dbReference type="GO" id="GO:0010181">
    <property type="term" value="F:FMN binding"/>
    <property type="evidence" value="ECO:0007669"/>
    <property type="project" value="InterPro"/>
</dbReference>
<accession>A0A1C0A9F4</accession>
<dbReference type="SUPFAM" id="SSF52218">
    <property type="entry name" value="Flavoproteins"/>
    <property type="match status" value="1"/>
</dbReference>
<evidence type="ECO:0000313" key="2">
    <source>
        <dbReference type="EMBL" id="OCL26917.1"/>
    </source>
</evidence>
<dbReference type="OrthoDB" id="2146857at2"/>
<dbReference type="PANTHER" id="PTHR38030:SF2">
    <property type="entry name" value="PROTOPORPHYRINOGEN IX DEHYDROGENASE [QUINONE]"/>
    <property type="match status" value="1"/>
</dbReference>
<dbReference type="InterPro" id="IPR026816">
    <property type="entry name" value="Flavodoxin_dom"/>
</dbReference>
<dbReference type="GO" id="GO:0009055">
    <property type="term" value="F:electron transfer activity"/>
    <property type="evidence" value="ECO:0007669"/>
    <property type="project" value="InterPro"/>
</dbReference>
<dbReference type="PROSITE" id="PS00201">
    <property type="entry name" value="FLAVODOXIN"/>
    <property type="match status" value="1"/>
</dbReference>
<reference evidence="2 3" key="2">
    <citation type="submission" date="2016-08" db="EMBL/GenBank/DDBJ databases">
        <title>Orenia metallireducens sp. nov. strain Z6, a Novel Metal-reducing Firmicute from the Deep Subsurface.</title>
        <authorList>
            <person name="Maxim B.I."/>
            <person name="Kenneth K."/>
            <person name="Flynn T.M."/>
            <person name="Oloughlin E.J."/>
            <person name="Locke R.A."/>
            <person name="Weber J.R."/>
            <person name="Egan S.M."/>
            <person name="Mackie R.I."/>
            <person name="Cann I.K."/>
        </authorList>
    </citation>
    <scope>NUCLEOTIDE SEQUENCE [LARGE SCALE GENOMIC DNA]</scope>
    <source>
        <strain evidence="2 3">Z6</strain>
    </source>
</reference>
<dbReference type="Gene3D" id="3.40.50.360">
    <property type="match status" value="1"/>
</dbReference>
<dbReference type="InterPro" id="IPR029039">
    <property type="entry name" value="Flavoprotein-like_sf"/>
</dbReference>